<dbReference type="VEuPathDB" id="FungiDB:FOZG_15243"/>
<dbReference type="VEuPathDB" id="FungiDB:FOXG_13481"/>
<evidence type="ECO:0000256" key="2">
    <source>
        <dbReference type="SAM" id="Coils"/>
    </source>
</evidence>
<reference evidence="7" key="1">
    <citation type="submission" date="2016-09" db="EMBL/GenBank/DDBJ databases">
        <authorList>
            <person name="Guldener U."/>
        </authorList>
    </citation>
    <scope>NUCLEOTIDE SEQUENCE [LARGE SCALE GENOMIC DNA]</scope>
    <source>
        <strain evidence="7">V64-1</strain>
    </source>
</reference>
<dbReference type="PROSITE" id="PS50088">
    <property type="entry name" value="ANK_REPEAT"/>
    <property type="match status" value="5"/>
</dbReference>
<sequence length="943" mass="105825">MNKAKQAADPEETPDIVPDRPLTGKEAEEDYQKQLALLEQQNKERIEIIRKWESSNSSTQNGNTDLKLETFIGGQIPPYAILSHRWGNDDEEITFKDMTRGTTEKVGMTKVKGCCRQAKKDNLKYAWIDTCCIDKESSKELDEAINSMFQWYRRAAVCYTYMADVPHEQDIWESTSSFSTSSWFTRGWTLQELLAPGEIHFFDETWNPIGTKEDLASEIENITGIARKFLLGWVDFHQASVAQRMSWASKRKTKREEDIAYCLLGIFNVTMPMIYGEGHRAFERLQLKIMEQTTDDSIFAWGVKVQDMESESQTSPREDNMSAGIFASSPADFAKCGRIVPKALDPACINTFAVSGGYIHTSLKLRSSENGVTYGLLNCGLENTADGIIAIPLHCTTPSVVTIREYIRPLDYGPILLSGRRTDYRDGQEVRICVNRQTRPTKMTGRRFWLHIDGHQKLKLHLQEIWPPFSWDRGRAFVTEIDDINQNFRRKHLARFTTRAERGSDIIVVLDFSIDTVKECADCFVIAAPESLDLSMINASLEYMQPEHLQNKVIDNGNVIVKVSVEIEDIPQGAIFLMRMARTDEKPRTIVDPCHHISKAAEMYMFISSLCQAEIAEDTMKEVIDGQAAPSKLWLSLKDELDAVAEKQRLLAEERARIECEMRTAKDRIQQFESTIEEGRKRLKELEDQTAGHAKNLEKMDGADGSANWVETLIQNQLNKQKAPQNTETPVSAGPSLLPTRLINNQQSMGGYIPLLWAAANGKKRILRALIDRGADLEVRNTDNSYTALIYAAAYGRVSAASLLLKKGAMIEARDKDGNSALMVAALEAHASVASLLIDRGADIEARNTFGNTSLSIAARRGREAVVKALLEKGADIEAKNQWGDTPLSRACIYGRVGVARMLIDEGAKVDVKNKKGVTPLKLAEKNGQTEVVDMLRAYLATK</sequence>
<feature type="domain" description="Heterokaryon incompatibility" evidence="4">
    <location>
        <begin position="79"/>
        <end position="164"/>
    </location>
</feature>
<dbReference type="VEuPathDB" id="FungiDB:FOMG_09368"/>
<feature type="repeat" description="ANK" evidence="1">
    <location>
        <begin position="750"/>
        <end position="782"/>
    </location>
</feature>
<evidence type="ECO:0000256" key="1">
    <source>
        <dbReference type="PROSITE-ProRule" id="PRU00023"/>
    </source>
</evidence>
<dbReference type="VEuPathDB" id="FungiDB:FOIG_11626"/>
<dbReference type="PROSITE" id="PS50297">
    <property type="entry name" value="ANK_REP_REGION"/>
    <property type="match status" value="5"/>
</dbReference>
<feature type="repeat" description="ANK" evidence="1">
    <location>
        <begin position="784"/>
        <end position="816"/>
    </location>
</feature>
<dbReference type="InterPro" id="IPR058525">
    <property type="entry name" value="DUF8212"/>
</dbReference>
<feature type="region of interest" description="Disordered" evidence="3">
    <location>
        <begin position="1"/>
        <end position="30"/>
    </location>
</feature>
<dbReference type="VEuPathDB" id="FungiDB:FOZG_15244"/>
<dbReference type="InterPro" id="IPR010730">
    <property type="entry name" value="HET"/>
</dbReference>
<dbReference type="InterPro" id="IPR036770">
    <property type="entry name" value="Ankyrin_rpt-contain_sf"/>
</dbReference>
<dbReference type="OrthoDB" id="194358at2759"/>
<evidence type="ECO:0000256" key="3">
    <source>
        <dbReference type="SAM" id="MobiDB-lite"/>
    </source>
</evidence>
<dbReference type="AlphaFoldDB" id="A0A2H3TT84"/>
<protein>
    <submittedName>
        <fullName evidence="6">Related to beta transducin-like protein</fullName>
    </submittedName>
</protein>
<keyword evidence="1" id="KW-0040">ANK repeat</keyword>
<evidence type="ECO:0000259" key="5">
    <source>
        <dbReference type="Pfam" id="PF26640"/>
    </source>
</evidence>
<dbReference type="VEuPathDB" id="FungiDB:FOIG_11625"/>
<feature type="domain" description="DUF8212" evidence="5">
    <location>
        <begin position="280"/>
        <end position="340"/>
    </location>
</feature>
<dbReference type="VEuPathDB" id="FungiDB:FOXG_21179"/>
<dbReference type="PANTHER" id="PTHR10622:SF10">
    <property type="entry name" value="HET DOMAIN-CONTAINING PROTEIN"/>
    <property type="match status" value="1"/>
</dbReference>
<dbReference type="Pfam" id="PF26640">
    <property type="entry name" value="DUF8212"/>
    <property type="match status" value="1"/>
</dbReference>
<feature type="repeat" description="ANK" evidence="1">
    <location>
        <begin position="883"/>
        <end position="915"/>
    </location>
</feature>
<dbReference type="Pfam" id="PF06985">
    <property type="entry name" value="HET"/>
    <property type="match status" value="1"/>
</dbReference>
<gene>
    <name evidence="6" type="ORF">FRV6_15966</name>
</gene>
<evidence type="ECO:0000313" key="6">
    <source>
        <dbReference type="EMBL" id="SCO91838.1"/>
    </source>
</evidence>
<accession>A0A2H3TT84</accession>
<feature type="repeat" description="ANK" evidence="1">
    <location>
        <begin position="850"/>
        <end position="882"/>
    </location>
</feature>
<name>A0A2H3TT84_FUSOX</name>
<organism evidence="6 7">
    <name type="scientific">Fusarium oxysporum</name>
    <name type="common">Fusarium vascular wilt</name>
    <dbReference type="NCBI Taxonomy" id="5507"/>
    <lineage>
        <taxon>Eukaryota</taxon>
        <taxon>Fungi</taxon>
        <taxon>Dikarya</taxon>
        <taxon>Ascomycota</taxon>
        <taxon>Pezizomycotina</taxon>
        <taxon>Sordariomycetes</taxon>
        <taxon>Hypocreomycetidae</taxon>
        <taxon>Hypocreales</taxon>
        <taxon>Nectriaceae</taxon>
        <taxon>Fusarium</taxon>
        <taxon>Fusarium oxysporum species complex</taxon>
    </lineage>
</organism>
<dbReference type="VEuPathDB" id="FungiDB:FOC1_g10003482"/>
<dbReference type="SMART" id="SM00248">
    <property type="entry name" value="ANK"/>
    <property type="match status" value="6"/>
</dbReference>
<dbReference type="Proteomes" id="UP000219369">
    <property type="component" value="Unassembled WGS sequence"/>
</dbReference>
<dbReference type="InterPro" id="IPR002110">
    <property type="entry name" value="Ankyrin_rpt"/>
</dbReference>
<evidence type="ECO:0000313" key="7">
    <source>
        <dbReference type="Proteomes" id="UP000219369"/>
    </source>
</evidence>
<feature type="coiled-coil region" evidence="2">
    <location>
        <begin position="655"/>
        <end position="696"/>
    </location>
</feature>
<dbReference type="Gene3D" id="1.25.40.20">
    <property type="entry name" value="Ankyrin repeat-containing domain"/>
    <property type="match status" value="3"/>
</dbReference>
<dbReference type="VEuPathDB" id="FungiDB:FOMG_09367"/>
<dbReference type="SUPFAM" id="SSF48403">
    <property type="entry name" value="Ankyrin repeat"/>
    <property type="match status" value="1"/>
</dbReference>
<keyword evidence="2" id="KW-0175">Coiled coil</keyword>
<dbReference type="Pfam" id="PF12796">
    <property type="entry name" value="Ank_2"/>
    <property type="match status" value="2"/>
</dbReference>
<dbReference type="PANTHER" id="PTHR10622">
    <property type="entry name" value="HET DOMAIN-CONTAINING PROTEIN"/>
    <property type="match status" value="1"/>
</dbReference>
<evidence type="ECO:0000259" key="4">
    <source>
        <dbReference type="Pfam" id="PF06985"/>
    </source>
</evidence>
<dbReference type="EMBL" id="FMJY01000010">
    <property type="protein sequence ID" value="SCO91838.1"/>
    <property type="molecule type" value="Genomic_DNA"/>
</dbReference>
<proteinExistence type="predicted"/>
<dbReference type="VEuPathDB" id="FungiDB:FOC4_g10005415"/>
<dbReference type="VEuPathDB" id="FungiDB:HZS61_011016"/>
<feature type="repeat" description="ANK" evidence="1">
    <location>
        <begin position="817"/>
        <end position="849"/>
    </location>
</feature>